<proteinExistence type="predicted"/>
<dbReference type="AlphaFoldDB" id="A0AAV2YWS9"/>
<keyword evidence="1" id="KW-0238">DNA-binding</keyword>
<dbReference type="InterPro" id="IPR006600">
    <property type="entry name" value="HTH_CenpB_DNA-bd_dom"/>
</dbReference>
<name>A0AAV2YWS9_9STRA</name>
<evidence type="ECO:0000256" key="1">
    <source>
        <dbReference type="ARBA" id="ARBA00023125"/>
    </source>
</evidence>
<comment type="caution">
    <text evidence="3">The sequence shown here is derived from an EMBL/GenBank/DDBJ whole genome shotgun (WGS) entry which is preliminary data.</text>
</comment>
<evidence type="ECO:0000259" key="2">
    <source>
        <dbReference type="PROSITE" id="PS51253"/>
    </source>
</evidence>
<organism evidence="3 4">
    <name type="scientific">Lagenidium giganteum</name>
    <dbReference type="NCBI Taxonomy" id="4803"/>
    <lineage>
        <taxon>Eukaryota</taxon>
        <taxon>Sar</taxon>
        <taxon>Stramenopiles</taxon>
        <taxon>Oomycota</taxon>
        <taxon>Peronosporomycetes</taxon>
        <taxon>Pythiales</taxon>
        <taxon>Pythiaceae</taxon>
    </lineage>
</organism>
<dbReference type="PROSITE" id="PS51253">
    <property type="entry name" value="HTH_CENPB"/>
    <property type="match status" value="1"/>
</dbReference>
<dbReference type="GO" id="GO:0003677">
    <property type="term" value="F:DNA binding"/>
    <property type="evidence" value="ECO:0007669"/>
    <property type="project" value="UniProtKB-KW"/>
</dbReference>
<reference evidence="3" key="2">
    <citation type="journal article" date="2023" name="Microbiol Resour">
        <title>Decontamination and Annotation of the Draft Genome Sequence of the Oomycete Lagenidium giganteum ARSEF 373.</title>
        <authorList>
            <person name="Morgan W.R."/>
            <person name="Tartar A."/>
        </authorList>
    </citation>
    <scope>NUCLEOTIDE SEQUENCE</scope>
    <source>
        <strain evidence="3">ARSEF 373</strain>
    </source>
</reference>
<protein>
    <recommendedName>
        <fullName evidence="2">HTH CENPB-type domain-containing protein</fullName>
    </recommendedName>
</protein>
<evidence type="ECO:0000313" key="4">
    <source>
        <dbReference type="Proteomes" id="UP001146120"/>
    </source>
</evidence>
<keyword evidence="4" id="KW-1185">Reference proteome</keyword>
<accession>A0AAV2YWS9</accession>
<feature type="domain" description="HTH CENPB-type" evidence="2">
    <location>
        <begin position="60"/>
        <end position="132"/>
    </location>
</feature>
<dbReference type="Proteomes" id="UP001146120">
    <property type="component" value="Unassembled WGS sequence"/>
</dbReference>
<reference evidence="3" key="1">
    <citation type="submission" date="2022-11" db="EMBL/GenBank/DDBJ databases">
        <authorList>
            <person name="Morgan W.R."/>
            <person name="Tartar A."/>
        </authorList>
    </citation>
    <scope>NUCLEOTIDE SEQUENCE</scope>
    <source>
        <strain evidence="3">ARSEF 373</strain>
    </source>
</reference>
<evidence type="ECO:0000313" key="3">
    <source>
        <dbReference type="EMBL" id="DAZ99410.1"/>
    </source>
</evidence>
<sequence>MLKLQMVLDYDDTELSQAEFLAERKIKRSTLNMWQRKRKKLASTSHLQSETLQRANKLTLGGRGRVSKTDAIEDALVHYIKDLRRDEVVVCRDTISHAVTRLMPDFFKDKSRDAALTWCSRFMRRRRLTVLRATRSGRKLKEEVEEENMYLLN</sequence>
<dbReference type="EMBL" id="DAKRPA010000084">
    <property type="protein sequence ID" value="DAZ99410.1"/>
    <property type="molecule type" value="Genomic_DNA"/>
</dbReference>
<gene>
    <name evidence="3" type="ORF">N0F65_005312</name>
</gene>